<dbReference type="PANTHER" id="PTHR42879:SF2">
    <property type="entry name" value="3-OXOACYL-[ACYL-CARRIER-PROTEIN] REDUCTASE FABG"/>
    <property type="match status" value="1"/>
</dbReference>
<dbReference type="InterPro" id="IPR002347">
    <property type="entry name" value="SDR_fam"/>
</dbReference>
<dbReference type="AlphaFoldDB" id="A0A940NKK5"/>
<comment type="similarity">
    <text evidence="1">Belongs to the short-chain dehydrogenases/reductases (SDR) family.</text>
</comment>
<organism evidence="3 4">
    <name type="scientific">Gottfriedia endophytica</name>
    <dbReference type="NCBI Taxonomy" id="2820819"/>
    <lineage>
        <taxon>Bacteria</taxon>
        <taxon>Bacillati</taxon>
        <taxon>Bacillota</taxon>
        <taxon>Bacilli</taxon>
        <taxon>Bacillales</taxon>
        <taxon>Bacillaceae</taxon>
        <taxon>Gottfriedia</taxon>
    </lineage>
</organism>
<evidence type="ECO:0000313" key="3">
    <source>
        <dbReference type="EMBL" id="MBP0726175.1"/>
    </source>
</evidence>
<dbReference type="Gene3D" id="3.40.50.720">
    <property type="entry name" value="NAD(P)-binding Rossmann-like Domain"/>
    <property type="match status" value="1"/>
</dbReference>
<dbReference type="Pfam" id="PF13561">
    <property type="entry name" value="adh_short_C2"/>
    <property type="match status" value="1"/>
</dbReference>
<dbReference type="SUPFAM" id="SSF51735">
    <property type="entry name" value="NAD(P)-binding Rossmann-fold domains"/>
    <property type="match status" value="1"/>
</dbReference>
<proteinExistence type="inferred from homology"/>
<dbReference type="InterPro" id="IPR036291">
    <property type="entry name" value="NAD(P)-bd_dom_sf"/>
</dbReference>
<keyword evidence="2" id="KW-0560">Oxidoreductase</keyword>
<dbReference type="InterPro" id="IPR050259">
    <property type="entry name" value="SDR"/>
</dbReference>
<dbReference type="PRINTS" id="PR00081">
    <property type="entry name" value="GDHRDH"/>
</dbReference>
<reference evidence="3" key="1">
    <citation type="submission" date="2021-04" db="EMBL/GenBank/DDBJ databases">
        <title>Genome seq and assembly of Bacillus sp.</title>
        <authorList>
            <person name="Chhetri G."/>
        </authorList>
    </citation>
    <scope>NUCLEOTIDE SEQUENCE</scope>
    <source>
        <strain evidence="3">RG28</strain>
    </source>
</reference>
<gene>
    <name evidence="3" type="ORF">J5Y03_13410</name>
</gene>
<evidence type="ECO:0000256" key="1">
    <source>
        <dbReference type="ARBA" id="ARBA00006484"/>
    </source>
</evidence>
<accession>A0A940NKK5</accession>
<keyword evidence="4" id="KW-1185">Reference proteome</keyword>
<dbReference type="NCBIfam" id="NF047420">
    <property type="entry name" value="EF_P_mod_YmfI"/>
    <property type="match status" value="1"/>
</dbReference>
<dbReference type="GO" id="GO:0016491">
    <property type="term" value="F:oxidoreductase activity"/>
    <property type="evidence" value="ECO:0007669"/>
    <property type="project" value="UniProtKB-KW"/>
</dbReference>
<dbReference type="CDD" id="cd05233">
    <property type="entry name" value="SDR_c"/>
    <property type="match status" value="1"/>
</dbReference>
<protein>
    <submittedName>
        <fullName evidence="3">SDR family oxidoreductase</fullName>
    </submittedName>
</protein>
<dbReference type="Proteomes" id="UP000682134">
    <property type="component" value="Unassembled WGS sequence"/>
</dbReference>
<name>A0A940NKK5_9BACI</name>
<comment type="caution">
    <text evidence="3">The sequence shown here is derived from an EMBL/GenBank/DDBJ whole genome shotgun (WGS) entry which is preliminary data.</text>
</comment>
<sequence>MEKYALIIGASGEIGAAIAEKISKDGYHVILHYHKNKEATRKLQTKIENDTKRKCQIVQADLSLQNGVTDLVSQIDANINSVVYVSGQSTVGLVTDLTIEQIDQMTQLHIKSLIQLNNYYLPEMVRRKEGNIVVISSIWGQIGASCEVLYSTTKGAQNAYVMALAKEVAPSNIRVNAVAPGAIETKMLDYFSDEDRKALSDDIPIGRLGTPNEVANTVSFLLSDHSSYITGQILGVNGGWHTS</sequence>
<dbReference type="FunFam" id="3.40.50.720:FF:000173">
    <property type="entry name" value="3-oxoacyl-[acyl-carrier protein] reductase"/>
    <property type="match status" value="1"/>
</dbReference>
<evidence type="ECO:0000313" key="4">
    <source>
        <dbReference type="Proteomes" id="UP000682134"/>
    </source>
</evidence>
<dbReference type="PANTHER" id="PTHR42879">
    <property type="entry name" value="3-OXOACYL-(ACYL-CARRIER-PROTEIN) REDUCTASE"/>
    <property type="match status" value="1"/>
</dbReference>
<dbReference type="EMBL" id="JAGIYQ010000009">
    <property type="protein sequence ID" value="MBP0726175.1"/>
    <property type="molecule type" value="Genomic_DNA"/>
</dbReference>
<dbReference type="RefSeq" id="WP_209406520.1">
    <property type="nucleotide sequence ID" value="NZ_JAGIYQ010000009.1"/>
</dbReference>
<evidence type="ECO:0000256" key="2">
    <source>
        <dbReference type="ARBA" id="ARBA00023002"/>
    </source>
</evidence>